<proteinExistence type="predicted"/>
<dbReference type="AlphaFoldDB" id="A0A3B1C9K1"/>
<dbReference type="PANTHER" id="PTHR46656:SF3">
    <property type="entry name" value="PUTATIVE-RELATED"/>
    <property type="match status" value="1"/>
</dbReference>
<evidence type="ECO:0000313" key="2">
    <source>
        <dbReference type="EMBL" id="VAX24842.1"/>
    </source>
</evidence>
<dbReference type="Gene3D" id="3.40.50.2000">
    <property type="entry name" value="Glycogen Phosphorylase B"/>
    <property type="match status" value="1"/>
</dbReference>
<dbReference type="SUPFAM" id="SSF53756">
    <property type="entry name" value="UDP-Glycosyltransferase/glycogen phosphorylase"/>
    <property type="match status" value="1"/>
</dbReference>
<feature type="domain" description="Glycosyl transferase family 1" evidence="1">
    <location>
        <begin position="207"/>
        <end position="277"/>
    </location>
</feature>
<gene>
    <name evidence="2" type="ORF">MNBD_NITROSPINAE02-240</name>
</gene>
<protein>
    <submittedName>
        <fullName evidence="2">Diguanylate cyclase/phosphodiesterase (GGDEF &amp; EAL domains) with PAS/PAC sensor(S)</fullName>
    </submittedName>
</protein>
<evidence type="ECO:0000259" key="1">
    <source>
        <dbReference type="Pfam" id="PF00534"/>
    </source>
</evidence>
<sequence>MSHKPLDPSAPITIFTDRQRLSYATIGRLFRLSLESAGLNVDDRQTEADKQEDVNIADENITGDYRGQTVLHNTIGLNFRPIPGAFNIALPAHEWSRYPKGWVENLNSFDEAWVTTSHVHDILINSGVNIPVLFLPPALEIDSPPQKTDWVYDGPVKFFSCGEPHFRKGFHLLMEGYMLAFPNPDTARLYIKTSRRCQWRAPREDIFIITEDMERESMLAMYQGCDVYITASLGEGLGLPVAEATMAKTPVMANYWGGHKSVLKDGSFWLIDHTEVDQYYCSDPRFYAVDQKCGFSSPSMIARAIETVVNSSAEQRKQMANEARKNILATYGKHVAVERFRKRFGLRG</sequence>
<dbReference type="PANTHER" id="PTHR46656">
    <property type="entry name" value="PUTATIVE-RELATED"/>
    <property type="match status" value="1"/>
</dbReference>
<dbReference type="InterPro" id="IPR001296">
    <property type="entry name" value="Glyco_trans_1"/>
</dbReference>
<dbReference type="Pfam" id="PF00534">
    <property type="entry name" value="Glycos_transf_1"/>
    <property type="match status" value="1"/>
</dbReference>
<reference evidence="2" key="1">
    <citation type="submission" date="2018-06" db="EMBL/GenBank/DDBJ databases">
        <authorList>
            <person name="Zhirakovskaya E."/>
        </authorList>
    </citation>
    <scope>NUCLEOTIDE SEQUENCE</scope>
</reference>
<name>A0A3B1C9K1_9ZZZZ</name>
<dbReference type="GO" id="GO:0016757">
    <property type="term" value="F:glycosyltransferase activity"/>
    <property type="evidence" value="ECO:0007669"/>
    <property type="project" value="InterPro"/>
</dbReference>
<dbReference type="EMBL" id="UOGE01000097">
    <property type="protein sequence ID" value="VAX24842.1"/>
    <property type="molecule type" value="Genomic_DNA"/>
</dbReference>
<accession>A0A3B1C9K1</accession>
<organism evidence="2">
    <name type="scientific">hydrothermal vent metagenome</name>
    <dbReference type="NCBI Taxonomy" id="652676"/>
    <lineage>
        <taxon>unclassified sequences</taxon>
        <taxon>metagenomes</taxon>
        <taxon>ecological metagenomes</taxon>
    </lineage>
</organism>